<proteinExistence type="predicted"/>
<protein>
    <submittedName>
        <fullName evidence="1">Uncharacterized protein</fullName>
    </submittedName>
</protein>
<name>A0A367EVB5_9ACTN</name>
<evidence type="ECO:0000313" key="1">
    <source>
        <dbReference type="EMBL" id="RCG21951.1"/>
    </source>
</evidence>
<reference evidence="1 2" key="1">
    <citation type="submission" date="2018-06" db="EMBL/GenBank/DDBJ databases">
        <title>Sphaerisporangium craniellae sp. nov., isolated from a marine sponge in the South China Sea.</title>
        <authorList>
            <person name="Li L."/>
        </authorList>
    </citation>
    <scope>NUCLEOTIDE SEQUENCE [LARGE SCALE GENOMIC DNA]</scope>
    <source>
        <strain evidence="1 2">CCTCC AA 208026</strain>
    </source>
</reference>
<dbReference type="EMBL" id="QOIL01000029">
    <property type="protein sequence ID" value="RCG21951.1"/>
    <property type="molecule type" value="Genomic_DNA"/>
</dbReference>
<sequence>MAKPYGVIQTVRVDSHGARTVRFWNVTIAAADALDRELVEHLGPPHAEGTYTAEATGMLAQAAEQIPGIAVTQDGES</sequence>
<dbReference type="Proteomes" id="UP000253094">
    <property type="component" value="Unassembled WGS sequence"/>
</dbReference>
<comment type="caution">
    <text evidence="1">The sequence shown here is derived from an EMBL/GenBank/DDBJ whole genome shotgun (WGS) entry which is preliminary data.</text>
</comment>
<organism evidence="1 2">
    <name type="scientific">Sphaerisporangium album</name>
    <dbReference type="NCBI Taxonomy" id="509200"/>
    <lineage>
        <taxon>Bacteria</taxon>
        <taxon>Bacillati</taxon>
        <taxon>Actinomycetota</taxon>
        <taxon>Actinomycetes</taxon>
        <taxon>Streptosporangiales</taxon>
        <taxon>Streptosporangiaceae</taxon>
        <taxon>Sphaerisporangium</taxon>
    </lineage>
</organism>
<accession>A0A367EVB5</accession>
<keyword evidence="2" id="KW-1185">Reference proteome</keyword>
<dbReference type="RefSeq" id="WP_114033429.1">
    <property type="nucleotide sequence ID" value="NZ_QOIL01000029.1"/>
</dbReference>
<evidence type="ECO:0000313" key="2">
    <source>
        <dbReference type="Proteomes" id="UP000253094"/>
    </source>
</evidence>
<dbReference type="AlphaFoldDB" id="A0A367EVB5"/>
<gene>
    <name evidence="1" type="ORF">DQ384_36440</name>
</gene>